<dbReference type="AlphaFoldDB" id="A0A0F9C4X0"/>
<name>A0A0F9C4X0_9ZZZZ</name>
<organism evidence="1">
    <name type="scientific">marine sediment metagenome</name>
    <dbReference type="NCBI Taxonomy" id="412755"/>
    <lineage>
        <taxon>unclassified sequences</taxon>
        <taxon>metagenomes</taxon>
        <taxon>ecological metagenomes</taxon>
    </lineage>
</organism>
<accession>A0A0F9C4X0</accession>
<dbReference type="EMBL" id="LAZR01046015">
    <property type="protein sequence ID" value="KKK97519.1"/>
    <property type="molecule type" value="Genomic_DNA"/>
</dbReference>
<protein>
    <submittedName>
        <fullName evidence="1">Uncharacterized protein</fullName>
    </submittedName>
</protein>
<evidence type="ECO:0000313" key="1">
    <source>
        <dbReference type="EMBL" id="KKK97519.1"/>
    </source>
</evidence>
<sequence>MAKLGTVTARWRKSLGSDRVREFALRTDGVLLEKTTWLKANGTVDHTGGGWKIASRKPKRFNVLCEVFAQRGYDLI</sequence>
<proteinExistence type="predicted"/>
<reference evidence="1" key="1">
    <citation type="journal article" date="2015" name="Nature">
        <title>Complex archaea that bridge the gap between prokaryotes and eukaryotes.</title>
        <authorList>
            <person name="Spang A."/>
            <person name="Saw J.H."/>
            <person name="Jorgensen S.L."/>
            <person name="Zaremba-Niedzwiedzka K."/>
            <person name="Martijn J."/>
            <person name="Lind A.E."/>
            <person name="van Eijk R."/>
            <person name="Schleper C."/>
            <person name="Guy L."/>
            <person name="Ettema T.J."/>
        </authorList>
    </citation>
    <scope>NUCLEOTIDE SEQUENCE</scope>
</reference>
<comment type="caution">
    <text evidence="1">The sequence shown here is derived from an EMBL/GenBank/DDBJ whole genome shotgun (WGS) entry which is preliminary data.</text>
</comment>
<gene>
    <name evidence="1" type="ORF">LCGC14_2651970</name>
</gene>